<evidence type="ECO:0000313" key="3">
    <source>
        <dbReference type="EMBL" id="HER43334.1"/>
    </source>
</evidence>
<name>A0A7V2AU96_UNCEI</name>
<keyword evidence="1" id="KW-0472">Membrane</keyword>
<reference evidence="3" key="1">
    <citation type="journal article" date="2020" name="mSystems">
        <title>Genome- and Community-Level Interaction Insights into Carbon Utilization and Element Cycling Functions of Hydrothermarchaeota in Hydrothermal Sediment.</title>
        <authorList>
            <person name="Zhou Z."/>
            <person name="Liu Y."/>
            <person name="Xu W."/>
            <person name="Pan J."/>
            <person name="Luo Z.H."/>
            <person name="Li M."/>
        </authorList>
    </citation>
    <scope>NUCLEOTIDE SEQUENCE [LARGE SCALE GENOMIC DNA]</scope>
    <source>
        <strain evidence="3">SpSt-1233</strain>
    </source>
</reference>
<dbReference type="EMBL" id="DSEC01000185">
    <property type="protein sequence ID" value="HER43334.1"/>
    <property type="molecule type" value="Genomic_DNA"/>
</dbReference>
<feature type="domain" description="GerMN" evidence="2">
    <location>
        <begin position="107"/>
        <end position="196"/>
    </location>
</feature>
<feature type="transmembrane region" description="Helical" evidence="1">
    <location>
        <begin position="37"/>
        <end position="54"/>
    </location>
</feature>
<dbReference type="Pfam" id="PF10646">
    <property type="entry name" value="Germane"/>
    <property type="match status" value="1"/>
</dbReference>
<comment type="caution">
    <text evidence="3">The sequence shown here is derived from an EMBL/GenBank/DDBJ whole genome shotgun (WGS) entry which is preliminary data.</text>
</comment>
<proteinExistence type="predicted"/>
<keyword evidence="1" id="KW-1133">Transmembrane helix</keyword>
<dbReference type="SMART" id="SM00909">
    <property type="entry name" value="Germane"/>
    <property type="match status" value="1"/>
</dbReference>
<gene>
    <name evidence="3" type="ORF">ENO08_02600</name>
</gene>
<evidence type="ECO:0000259" key="2">
    <source>
        <dbReference type="SMART" id="SM00909"/>
    </source>
</evidence>
<protein>
    <recommendedName>
        <fullName evidence="2">GerMN domain-containing protein</fullName>
    </recommendedName>
</protein>
<evidence type="ECO:0000256" key="1">
    <source>
        <dbReference type="SAM" id="Phobius"/>
    </source>
</evidence>
<accession>A0A7V2AU96</accession>
<dbReference type="AlphaFoldDB" id="A0A7V2AU96"/>
<organism evidence="3">
    <name type="scientific">Eiseniibacteriota bacterium</name>
    <dbReference type="NCBI Taxonomy" id="2212470"/>
    <lineage>
        <taxon>Bacteria</taxon>
        <taxon>Candidatus Eiseniibacteriota</taxon>
    </lineage>
</organism>
<sequence>MPRGSRPRDSRSYTEIPRQVLGAGRRGVSDTDLGRKIVVVIVILAAVIAASYGIRRWSARDKVEIPGVQEVSDETRSVTLYFAGRDADGLVAETREIPVREGIVNEVKAVMSALLAGPADGDAVSAIPMGTAILQVFWVENTETLYLDFNKGITMGDGSTAEYYTITTIIRTIGANFPQAGRVQLLVEGYPVETLAGHYGVSKPIDIRKWR</sequence>
<dbReference type="Proteomes" id="UP000886069">
    <property type="component" value="Unassembled WGS sequence"/>
</dbReference>
<keyword evidence="1" id="KW-0812">Transmembrane</keyword>
<dbReference type="InterPro" id="IPR019606">
    <property type="entry name" value="GerMN"/>
</dbReference>